<dbReference type="InterPro" id="IPR051906">
    <property type="entry name" value="TolC-like"/>
</dbReference>
<evidence type="ECO:0000256" key="6">
    <source>
        <dbReference type="ARBA" id="ARBA00023136"/>
    </source>
</evidence>
<dbReference type="GO" id="GO:0009279">
    <property type="term" value="C:cell outer membrane"/>
    <property type="evidence" value="ECO:0007669"/>
    <property type="project" value="UniProtKB-SubCell"/>
</dbReference>
<dbReference type="GO" id="GO:0015288">
    <property type="term" value="F:porin activity"/>
    <property type="evidence" value="ECO:0007669"/>
    <property type="project" value="TreeGrafter"/>
</dbReference>
<dbReference type="PANTHER" id="PTHR30026">
    <property type="entry name" value="OUTER MEMBRANE PROTEIN TOLC"/>
    <property type="match status" value="1"/>
</dbReference>
<protein>
    <submittedName>
        <fullName evidence="10">Outer membrane protein TolC</fullName>
    </submittedName>
</protein>
<evidence type="ECO:0000256" key="2">
    <source>
        <dbReference type="ARBA" id="ARBA00007613"/>
    </source>
</evidence>
<name>A0A1M4SBX0_9FIRM</name>
<dbReference type="RefSeq" id="WP_094756376.1">
    <property type="nucleotide sequence ID" value="NZ_FQUG01000002.1"/>
</dbReference>
<dbReference type="InterPro" id="IPR003423">
    <property type="entry name" value="OMP_efflux"/>
</dbReference>
<keyword evidence="7" id="KW-0998">Cell outer membrane</keyword>
<dbReference type="EMBL" id="FQUG01000002">
    <property type="protein sequence ID" value="SHE29743.1"/>
    <property type="molecule type" value="Genomic_DNA"/>
</dbReference>
<proteinExistence type="inferred from homology"/>
<comment type="subcellular location">
    <subcellularLocation>
        <location evidence="1">Cell outer membrane</location>
    </subcellularLocation>
</comment>
<keyword evidence="4" id="KW-1134">Transmembrane beta strand</keyword>
<feature type="signal peptide" evidence="9">
    <location>
        <begin position="1"/>
        <end position="28"/>
    </location>
</feature>
<comment type="similarity">
    <text evidence="2">Belongs to the outer membrane factor (OMF) (TC 1.B.17) family.</text>
</comment>
<keyword evidence="3" id="KW-0813">Transport</keyword>
<dbReference type="AlphaFoldDB" id="A0A1M4SBX0"/>
<dbReference type="PANTHER" id="PTHR30026:SF20">
    <property type="entry name" value="OUTER MEMBRANE PROTEIN TOLC"/>
    <property type="match status" value="1"/>
</dbReference>
<keyword evidence="9" id="KW-0732">Signal</keyword>
<dbReference type="OrthoDB" id="6395775at2"/>
<dbReference type="Gene3D" id="1.20.1600.10">
    <property type="entry name" value="Outer membrane efflux proteins (OEP)"/>
    <property type="match status" value="1"/>
</dbReference>
<keyword evidence="5" id="KW-0812">Transmembrane</keyword>
<dbReference type="Pfam" id="PF02321">
    <property type="entry name" value="OEP"/>
    <property type="match status" value="2"/>
</dbReference>
<dbReference type="GO" id="GO:0015562">
    <property type="term" value="F:efflux transmembrane transporter activity"/>
    <property type="evidence" value="ECO:0007669"/>
    <property type="project" value="InterPro"/>
</dbReference>
<accession>A0A1M4SBX0</accession>
<feature type="coiled-coil region" evidence="8">
    <location>
        <begin position="368"/>
        <end position="427"/>
    </location>
</feature>
<evidence type="ECO:0000256" key="1">
    <source>
        <dbReference type="ARBA" id="ARBA00004442"/>
    </source>
</evidence>
<keyword evidence="6" id="KW-0472">Membrane</keyword>
<dbReference type="SUPFAM" id="SSF56954">
    <property type="entry name" value="Outer membrane efflux proteins (OEP)"/>
    <property type="match status" value="1"/>
</dbReference>
<evidence type="ECO:0000256" key="8">
    <source>
        <dbReference type="SAM" id="Coils"/>
    </source>
</evidence>
<evidence type="ECO:0000256" key="7">
    <source>
        <dbReference type="ARBA" id="ARBA00023237"/>
    </source>
</evidence>
<dbReference type="Proteomes" id="UP000184404">
    <property type="component" value="Unassembled WGS sequence"/>
</dbReference>
<evidence type="ECO:0000256" key="4">
    <source>
        <dbReference type="ARBA" id="ARBA00022452"/>
    </source>
</evidence>
<evidence type="ECO:0000256" key="3">
    <source>
        <dbReference type="ARBA" id="ARBA00022448"/>
    </source>
</evidence>
<dbReference type="STRING" id="1123243.SAMN02745190_00078"/>
<evidence type="ECO:0000313" key="11">
    <source>
        <dbReference type="Proteomes" id="UP000184404"/>
    </source>
</evidence>
<sequence>MKRYNSKRLTALVLSSIFSLTVMGTAYAEISENYVRDDTERLKSTRIEEMSVPRTAAVNSASMGNPAVVDLTLLESVRMAMNNNRTIKEADTDVDSAKWARHEARRAAGPQLTWEGSARKIKGKAGDYIDQQRQMGNINYDGTKSYTNSFSVAIPIYTGGKIENSIAASEYGIDVADLTLEATKQNIRYQTTAAYYNILQNRNLIQVRQEAVDTLAAHLKNVNAQYTVGTVAKSDLLRSQVELANAQQNLINAQNNYDISVATFNNIVGLPINTIVNASDELTYTKYELSLPACTEYALYHRPDGLAADRGVKAAEAQMNAAKSGWQPSLTAQVSRNLGGDGPFKTNGSVDNNSTTYGVVATWNIFDNGITEAQVAQKKAALKKAQQEALAMDDKIQLDVQTALLNLQAAEKNIQTTKVAVDKAQEDYKIAQVRYSAGVGTNLDVMDAEQALITAQTTYITALYNYNTSKASLDMAMGIKVDLDVAGYYKNGLPGDIPVRESADKTQNLSASEAAMPKTHAIQLPHAERPSEHESANVDVATEAAMAEEAVAEAAVSETEEG</sequence>
<evidence type="ECO:0000256" key="9">
    <source>
        <dbReference type="SAM" id="SignalP"/>
    </source>
</evidence>
<keyword evidence="8" id="KW-0175">Coiled coil</keyword>
<gene>
    <name evidence="10" type="ORF">SAMN02745190_00078</name>
</gene>
<feature type="chain" id="PRO_5009907298" evidence="9">
    <location>
        <begin position="29"/>
        <end position="562"/>
    </location>
</feature>
<dbReference type="GO" id="GO:1990281">
    <property type="term" value="C:efflux pump complex"/>
    <property type="evidence" value="ECO:0007669"/>
    <property type="project" value="TreeGrafter"/>
</dbReference>
<reference evidence="10 11" key="1">
    <citation type="submission" date="2016-11" db="EMBL/GenBank/DDBJ databases">
        <authorList>
            <person name="Jaros S."/>
            <person name="Januszkiewicz K."/>
            <person name="Wedrychowicz H."/>
        </authorList>
    </citation>
    <scope>NUCLEOTIDE SEQUENCE [LARGE SCALE GENOMIC DNA]</scope>
    <source>
        <strain evidence="10 11">DSM 10502</strain>
    </source>
</reference>
<keyword evidence="11" id="KW-1185">Reference proteome</keyword>
<evidence type="ECO:0000256" key="5">
    <source>
        <dbReference type="ARBA" id="ARBA00022692"/>
    </source>
</evidence>
<evidence type="ECO:0000313" key="10">
    <source>
        <dbReference type="EMBL" id="SHE29743.1"/>
    </source>
</evidence>
<organism evidence="10 11">
    <name type="scientific">Schwartzia succinivorans DSM 10502</name>
    <dbReference type="NCBI Taxonomy" id="1123243"/>
    <lineage>
        <taxon>Bacteria</taxon>
        <taxon>Bacillati</taxon>
        <taxon>Bacillota</taxon>
        <taxon>Negativicutes</taxon>
        <taxon>Selenomonadales</taxon>
        <taxon>Selenomonadaceae</taxon>
        <taxon>Schwartzia</taxon>
    </lineage>
</organism>